<dbReference type="GO" id="GO:0016020">
    <property type="term" value="C:membrane"/>
    <property type="evidence" value="ECO:0007669"/>
    <property type="project" value="UniProtKB-SubCell"/>
</dbReference>
<dbReference type="Proteomes" id="UP000298860">
    <property type="component" value="Unassembled WGS sequence"/>
</dbReference>
<organism evidence="7 8">
    <name type="scientific">Gandjariella thermophila</name>
    <dbReference type="NCBI Taxonomy" id="1931992"/>
    <lineage>
        <taxon>Bacteria</taxon>
        <taxon>Bacillati</taxon>
        <taxon>Actinomycetota</taxon>
        <taxon>Actinomycetes</taxon>
        <taxon>Pseudonocardiales</taxon>
        <taxon>Pseudonocardiaceae</taxon>
        <taxon>Gandjariella</taxon>
    </lineage>
</organism>
<dbReference type="OrthoDB" id="3374237at2"/>
<keyword evidence="4 5" id="KW-0472">Membrane</keyword>
<feature type="domain" description="O-antigen ligase-related" evidence="6">
    <location>
        <begin position="225"/>
        <end position="362"/>
    </location>
</feature>
<gene>
    <name evidence="7" type="ORF">GTS_51830</name>
</gene>
<feature type="transmembrane region" description="Helical" evidence="5">
    <location>
        <begin position="219"/>
        <end position="235"/>
    </location>
</feature>
<dbReference type="PANTHER" id="PTHR37422:SF13">
    <property type="entry name" value="LIPOPOLYSACCHARIDE BIOSYNTHESIS PROTEIN PA4999-RELATED"/>
    <property type="match status" value="1"/>
</dbReference>
<evidence type="ECO:0000256" key="4">
    <source>
        <dbReference type="ARBA" id="ARBA00023136"/>
    </source>
</evidence>
<reference evidence="8" key="1">
    <citation type="submission" date="2019-04" db="EMBL/GenBank/DDBJ databases">
        <title>Draft genome sequence of Pseudonocardiaceae bacterium SL3-2-4.</title>
        <authorList>
            <person name="Ningsih F."/>
            <person name="Yokota A."/>
            <person name="Sakai Y."/>
            <person name="Nanatani K."/>
            <person name="Yabe S."/>
            <person name="Oetari A."/>
            <person name="Sjamsuridzal W."/>
        </authorList>
    </citation>
    <scope>NUCLEOTIDE SEQUENCE [LARGE SCALE GENOMIC DNA]</scope>
    <source>
        <strain evidence="8">SL3-2-4</strain>
    </source>
</reference>
<feature type="transmembrane region" description="Helical" evidence="5">
    <location>
        <begin position="78"/>
        <end position="97"/>
    </location>
</feature>
<feature type="transmembrane region" description="Helical" evidence="5">
    <location>
        <begin position="196"/>
        <end position="212"/>
    </location>
</feature>
<dbReference type="EMBL" id="BJFL01000046">
    <property type="protein sequence ID" value="GDY33550.1"/>
    <property type="molecule type" value="Genomic_DNA"/>
</dbReference>
<evidence type="ECO:0000259" key="6">
    <source>
        <dbReference type="Pfam" id="PF04932"/>
    </source>
</evidence>
<feature type="transmembrane region" description="Helical" evidence="5">
    <location>
        <begin position="35"/>
        <end position="58"/>
    </location>
</feature>
<dbReference type="InterPro" id="IPR007016">
    <property type="entry name" value="O-antigen_ligase-rel_domated"/>
</dbReference>
<dbReference type="RefSeq" id="WP_137816484.1">
    <property type="nucleotide sequence ID" value="NZ_BJFL01000046.1"/>
</dbReference>
<feature type="transmembrane region" description="Helical" evidence="5">
    <location>
        <begin position="383"/>
        <end position="400"/>
    </location>
</feature>
<feature type="transmembrane region" description="Helical" evidence="5">
    <location>
        <begin position="171"/>
        <end position="190"/>
    </location>
</feature>
<keyword evidence="2 5" id="KW-0812">Transmembrane</keyword>
<dbReference type="Pfam" id="PF04932">
    <property type="entry name" value="Wzy_C"/>
    <property type="match status" value="1"/>
</dbReference>
<feature type="transmembrane region" description="Helical" evidence="5">
    <location>
        <begin position="266"/>
        <end position="284"/>
    </location>
</feature>
<feature type="transmembrane region" description="Helical" evidence="5">
    <location>
        <begin position="118"/>
        <end position="134"/>
    </location>
</feature>
<accession>A0A4D4JEU5</accession>
<evidence type="ECO:0000256" key="5">
    <source>
        <dbReference type="SAM" id="Phobius"/>
    </source>
</evidence>
<proteinExistence type="predicted"/>
<name>A0A4D4JEU5_9PSEU</name>
<keyword evidence="3 5" id="KW-1133">Transmembrane helix</keyword>
<protein>
    <recommendedName>
        <fullName evidence="6">O-antigen ligase-related domain-containing protein</fullName>
    </recommendedName>
</protein>
<sequence>MRTPPYAVSAPAVAAVLGAAGALALHLAPERLTGLTAGALVCFVAFVFWPWAVLPVGIVGGVAATKAVPTAPLANSQVAFVVVVHAAVLAAGCLALLARHLAFCAGDQPRRTPADRSMALLAALVAAGALYGLARGHAPHRVLVATYEIAIIPAYYFLATHTLTTARRLRAASILYATAAAVLAATEMTVPGRHGGLLSALAIPPLLVAVTGLRGWRRAAALVLIALFVGDVIVASYRSVWLATGLAVLILLACGSGHLRRSLAMGIAAGAVFTVAVGAVSAGWRARSTLVGEHLDDDAGYRLSEMAVGLRVFAAHPLAGDGLGQTTPHVYLPGFAITNVGPIYHVFYVMILANLGLAGLIAVSAPLWRALRVAWAARDPRTLAFLALTCGFIAAAASAGPTDGHWELGVLPALALLANQRPAGHAGVEGSRP</sequence>
<evidence type="ECO:0000256" key="1">
    <source>
        <dbReference type="ARBA" id="ARBA00004141"/>
    </source>
</evidence>
<feature type="transmembrane region" description="Helical" evidence="5">
    <location>
        <begin position="6"/>
        <end position="28"/>
    </location>
</feature>
<comment type="subcellular location">
    <subcellularLocation>
        <location evidence="1">Membrane</location>
        <topology evidence="1">Multi-pass membrane protein</topology>
    </subcellularLocation>
</comment>
<evidence type="ECO:0000313" key="8">
    <source>
        <dbReference type="Proteomes" id="UP000298860"/>
    </source>
</evidence>
<feature type="transmembrane region" description="Helical" evidence="5">
    <location>
        <begin position="140"/>
        <end position="159"/>
    </location>
</feature>
<keyword evidence="8" id="KW-1185">Reference proteome</keyword>
<comment type="caution">
    <text evidence="7">The sequence shown here is derived from an EMBL/GenBank/DDBJ whole genome shotgun (WGS) entry which is preliminary data.</text>
</comment>
<dbReference type="InterPro" id="IPR051533">
    <property type="entry name" value="WaaL-like"/>
</dbReference>
<evidence type="ECO:0000256" key="3">
    <source>
        <dbReference type="ARBA" id="ARBA00022989"/>
    </source>
</evidence>
<evidence type="ECO:0000256" key="2">
    <source>
        <dbReference type="ARBA" id="ARBA00022692"/>
    </source>
</evidence>
<dbReference type="AlphaFoldDB" id="A0A4D4JEU5"/>
<feature type="transmembrane region" description="Helical" evidence="5">
    <location>
        <begin position="346"/>
        <end position="371"/>
    </location>
</feature>
<evidence type="ECO:0000313" key="7">
    <source>
        <dbReference type="EMBL" id="GDY33550.1"/>
    </source>
</evidence>
<dbReference type="PANTHER" id="PTHR37422">
    <property type="entry name" value="TEICHURONIC ACID BIOSYNTHESIS PROTEIN TUAE"/>
    <property type="match status" value="1"/>
</dbReference>